<sequence>MQDGRERASGTLRYSASHSKNIHISEQIRAEIMRFESVHPWIYTSYDLIHNIQDQDLQEQLRMQILNIEDAFVNSQEWTMSRVVNDIRLGVVGSLDSGKTPLVHYYLTEEYVPEPSAEGGRFKKEVLVNSRSHLLLIREEGSSSPNFEFTHWIDGVLIVFALDSRESFDIALQYYQQMEQNRNLSRIPVILVGTQDTCSPISPRVITEEEGRSAAMRYNMHKYFETNNAKFGSKVEEVFKEAYERVLQLRGLQKINERPYQDYFPTVDHRNIYHQRSMSTHLAQRDAAMFLEPRVSSQMSDISSRSMRPYSQIPNIHQYSNVTPAQSHNNLSSQISAPNSYFRSSSSLHPHSEYYSLNESYDGGSTITSTTSLQQPVGIASTSHLPTPTSTPTTQRKKRISQLFRSGHKDNNDNRPIKSECAVGPGRLIPIKQGILYKRSSKALNKEWKKKYVCLHSDGRLTYHQNIRDYMSKQVGKEVFLGLATVKLSSRNRPKSKIKAANPVGTTNGKENLNPPEEKNGANGIATTGDGTSGASDDQQFHLLSSASSSHVTTPVVNLIPSTSSSLKSIASKKQRGHRRLSSMGVGKMEDDEDAEFEIITNDQKRWEFSAANTEERDEWVALIEQQIERSLQAQMSQKQMTNRAHCSRNEVQAIRRMPGNNICADCSSPNPSWSAMNLGTLICIECSGIHRNMGSHISKVRSLELDDWPVEYVAVLNAIGNELANKVWEHNAPKDKKPQPDSPREIKENWIKMKYEQKRFLPPIPVDKTLSAQLLDAVMKRNMYALLNVLPRCSEKDINAPVNAYDRRTALHIACDNDSVEVLQILIWYNADLNLLDERGRSALWHANNISSDGCREILLHAGMPANYGVIESPTANFHNILPVDSHTKLSKKNLQSPDWQQLNDGLDEHLRFRAADHYNIRQPNYRHGTQGDAFDSNSTSAI</sequence>
<dbReference type="WBParaSite" id="JU765_v2.g16411.t1">
    <property type="protein sequence ID" value="JU765_v2.g16411.t1"/>
    <property type="gene ID" value="JU765_v2.g16411"/>
</dbReference>
<organism evidence="1 2">
    <name type="scientific">Panagrolaimus sp. JU765</name>
    <dbReference type="NCBI Taxonomy" id="591449"/>
    <lineage>
        <taxon>Eukaryota</taxon>
        <taxon>Metazoa</taxon>
        <taxon>Ecdysozoa</taxon>
        <taxon>Nematoda</taxon>
        <taxon>Chromadorea</taxon>
        <taxon>Rhabditida</taxon>
        <taxon>Tylenchina</taxon>
        <taxon>Panagrolaimomorpha</taxon>
        <taxon>Panagrolaimoidea</taxon>
        <taxon>Panagrolaimidae</taxon>
        <taxon>Panagrolaimus</taxon>
    </lineage>
</organism>
<reference evidence="2" key="1">
    <citation type="submission" date="2022-11" db="UniProtKB">
        <authorList>
            <consortium name="WormBaseParasite"/>
        </authorList>
    </citation>
    <scope>IDENTIFICATION</scope>
</reference>
<dbReference type="Proteomes" id="UP000887576">
    <property type="component" value="Unplaced"/>
</dbReference>
<proteinExistence type="predicted"/>
<evidence type="ECO:0000313" key="2">
    <source>
        <dbReference type="WBParaSite" id="JU765_v2.g16411.t1"/>
    </source>
</evidence>
<accession>A0AC34QHV4</accession>
<evidence type="ECO:0000313" key="1">
    <source>
        <dbReference type="Proteomes" id="UP000887576"/>
    </source>
</evidence>
<protein>
    <submittedName>
        <fullName evidence="2">Uncharacterized protein</fullName>
    </submittedName>
</protein>
<name>A0AC34QHV4_9BILA</name>